<evidence type="ECO:0000313" key="1">
    <source>
        <dbReference type="EMBL" id="SFR54233.1"/>
    </source>
</evidence>
<organism evidence="1 2">
    <name type="scientific">Robiginitalea myxolifaciens</name>
    <dbReference type="NCBI Taxonomy" id="400055"/>
    <lineage>
        <taxon>Bacteria</taxon>
        <taxon>Pseudomonadati</taxon>
        <taxon>Bacteroidota</taxon>
        <taxon>Flavobacteriia</taxon>
        <taxon>Flavobacteriales</taxon>
        <taxon>Flavobacteriaceae</taxon>
        <taxon>Robiginitalea</taxon>
    </lineage>
</organism>
<evidence type="ECO:0008006" key="3">
    <source>
        <dbReference type="Google" id="ProtNLM"/>
    </source>
</evidence>
<dbReference type="Gene3D" id="1.20.120.450">
    <property type="entry name" value="dinb family like domain"/>
    <property type="match status" value="1"/>
</dbReference>
<evidence type="ECO:0000313" key="2">
    <source>
        <dbReference type="Proteomes" id="UP000199534"/>
    </source>
</evidence>
<dbReference type="Proteomes" id="UP000199534">
    <property type="component" value="Unassembled WGS sequence"/>
</dbReference>
<dbReference type="AlphaFoldDB" id="A0A1I6HIC1"/>
<dbReference type="RefSeq" id="WP_092983240.1">
    <property type="nucleotide sequence ID" value="NZ_FOYQ01000002.1"/>
</dbReference>
<dbReference type="EMBL" id="FOYQ01000002">
    <property type="protein sequence ID" value="SFR54233.1"/>
    <property type="molecule type" value="Genomic_DNA"/>
</dbReference>
<dbReference type="SUPFAM" id="SSF109854">
    <property type="entry name" value="DinB/YfiT-like putative metalloenzymes"/>
    <property type="match status" value="1"/>
</dbReference>
<accession>A0A1I6HIC1</accession>
<dbReference type="OrthoDB" id="2599194at2"/>
<keyword evidence="2" id="KW-1185">Reference proteome</keyword>
<dbReference type="InterPro" id="IPR011463">
    <property type="entry name" value="DUF1569"/>
</dbReference>
<dbReference type="InterPro" id="IPR034660">
    <property type="entry name" value="DinB/YfiT-like"/>
</dbReference>
<gene>
    <name evidence="1" type="ORF">SAMN04490243_2786</name>
</gene>
<reference evidence="1 2" key="1">
    <citation type="submission" date="2016-10" db="EMBL/GenBank/DDBJ databases">
        <authorList>
            <person name="de Groot N.N."/>
        </authorList>
    </citation>
    <scope>NUCLEOTIDE SEQUENCE [LARGE SCALE GENOMIC DNA]</scope>
    <source>
        <strain evidence="1 2">DSM 21019</strain>
    </source>
</reference>
<dbReference type="Pfam" id="PF07606">
    <property type="entry name" value="DUF1569"/>
    <property type="match status" value="1"/>
</dbReference>
<proteinExistence type="predicted"/>
<sequence>MKSLFDDAACEEILNRLDQLSPESQGEWGKMTVGQMAWHCQFPLKLAIENRATSEKGNRLLRWLFKRSLYSDKPWRKNLPTAPKLKATEPKDFAQEFPPLRKLVTEFNELKTRENWNPHPMFGTFTRQQWGQMQYKHLDHHLRQFGV</sequence>
<dbReference type="STRING" id="400055.SAMN04490243_2786"/>
<protein>
    <recommendedName>
        <fullName evidence="3">DUF1569 domain-containing protein</fullName>
    </recommendedName>
</protein>
<name>A0A1I6HIC1_9FLAO</name>